<dbReference type="AlphaFoldDB" id="A0A512BI27"/>
<comment type="caution">
    <text evidence="1">The sequence shown here is derived from an EMBL/GenBank/DDBJ whole genome shotgun (WGS) entry which is preliminary data.</text>
</comment>
<dbReference type="Proteomes" id="UP000321513">
    <property type="component" value="Unassembled WGS sequence"/>
</dbReference>
<dbReference type="OrthoDB" id="1951600at2"/>
<dbReference type="Gene3D" id="3.90.1140.10">
    <property type="entry name" value="Cyclic phosphodiesterase"/>
    <property type="match status" value="1"/>
</dbReference>
<dbReference type="PANTHER" id="PTHR40037:SF1">
    <property type="entry name" value="PHOSPHOESTERASE SAOUHSC_00951-RELATED"/>
    <property type="match status" value="1"/>
</dbReference>
<dbReference type="EMBL" id="BJYT01000025">
    <property type="protein sequence ID" value="GEO11601.1"/>
    <property type="molecule type" value="Genomic_DNA"/>
</dbReference>
<evidence type="ECO:0000313" key="2">
    <source>
        <dbReference type="Proteomes" id="UP000321513"/>
    </source>
</evidence>
<evidence type="ECO:0008006" key="3">
    <source>
        <dbReference type="Google" id="ProtNLM"/>
    </source>
</evidence>
<dbReference type="InterPro" id="IPR009097">
    <property type="entry name" value="Cyclic_Pdiesterase"/>
</dbReference>
<evidence type="ECO:0000313" key="1">
    <source>
        <dbReference type="EMBL" id="GEO11601.1"/>
    </source>
</evidence>
<organism evidence="1 2">
    <name type="scientific">Segetibacter aerophilus</name>
    <dbReference type="NCBI Taxonomy" id="670293"/>
    <lineage>
        <taxon>Bacteria</taxon>
        <taxon>Pseudomonadati</taxon>
        <taxon>Bacteroidota</taxon>
        <taxon>Chitinophagia</taxon>
        <taxon>Chitinophagales</taxon>
        <taxon>Chitinophagaceae</taxon>
        <taxon>Segetibacter</taxon>
    </lineage>
</organism>
<reference evidence="1 2" key="1">
    <citation type="submission" date="2019-07" db="EMBL/GenBank/DDBJ databases">
        <title>Whole genome shotgun sequence of Segetibacter aerophilus NBRC 106135.</title>
        <authorList>
            <person name="Hosoyama A."/>
            <person name="Uohara A."/>
            <person name="Ohji S."/>
            <person name="Ichikawa N."/>
        </authorList>
    </citation>
    <scope>NUCLEOTIDE SEQUENCE [LARGE SCALE GENOMIC DNA]</scope>
    <source>
        <strain evidence="1 2">NBRC 106135</strain>
    </source>
</reference>
<dbReference type="PANTHER" id="PTHR40037">
    <property type="entry name" value="PHOSPHOESTERASE YJCG-RELATED"/>
    <property type="match status" value="1"/>
</dbReference>
<name>A0A512BI27_9BACT</name>
<sequence length="202" mass="23348">MNNNILALPGYRMCEYLLVLHPHEELRNKIMNTKKDFASKFESPSAEKGAPHITLATFSQLQMMEDRILNRLKMIAMAMPAFKVELKDFGSFPSHTIYISVASQAPIQMLVKSLKAAQSLIKTKEHKPYFNDNPHITVARKLLPWQYEKGWLEYSQKHFTGRFIASDMLLLRRPEGVKSYHVVQKFEFMNMPVVTTQGKLFA</sequence>
<keyword evidence="2" id="KW-1185">Reference proteome</keyword>
<dbReference type="InterPro" id="IPR050580">
    <property type="entry name" value="2H_phosphoesterase_YjcG-like"/>
</dbReference>
<protein>
    <recommendedName>
        <fullName evidence="3">2'-5' RNA ligase</fullName>
    </recommendedName>
</protein>
<accession>A0A512BI27</accession>
<dbReference type="RefSeq" id="WP_147205707.1">
    <property type="nucleotide sequence ID" value="NZ_BJYT01000025.1"/>
</dbReference>
<dbReference type="SUPFAM" id="SSF55144">
    <property type="entry name" value="LigT-like"/>
    <property type="match status" value="1"/>
</dbReference>
<proteinExistence type="predicted"/>
<gene>
    <name evidence="1" type="ORF">SAE01_40970</name>
</gene>
<dbReference type="Pfam" id="PF13563">
    <property type="entry name" value="2_5_RNA_ligase2"/>
    <property type="match status" value="1"/>
</dbReference>